<dbReference type="AlphaFoldDB" id="A0A9W8QAJ9"/>
<keyword evidence="2" id="KW-1185">Reference proteome</keyword>
<evidence type="ECO:0000313" key="2">
    <source>
        <dbReference type="Proteomes" id="UP001144673"/>
    </source>
</evidence>
<dbReference type="KEGG" id="amus:LMH87_011749"/>
<accession>A0A9W8QAJ9</accession>
<evidence type="ECO:0000313" key="1">
    <source>
        <dbReference type="EMBL" id="KAJ4151029.1"/>
    </source>
</evidence>
<reference evidence="1" key="1">
    <citation type="journal article" date="2023" name="Access Microbiol">
        <title>De-novo genome assembly for Akanthomyces muscarius, a biocontrol agent of insect agricultural pests.</title>
        <authorList>
            <person name="Erdos Z."/>
            <person name="Studholme D.J."/>
            <person name="Raymond B."/>
            <person name="Sharma M."/>
        </authorList>
    </citation>
    <scope>NUCLEOTIDE SEQUENCE</scope>
    <source>
        <strain evidence="1">Ve6</strain>
    </source>
</reference>
<dbReference type="EMBL" id="JAJHUN010000009">
    <property type="protein sequence ID" value="KAJ4151029.1"/>
    <property type="molecule type" value="Genomic_DNA"/>
</dbReference>
<dbReference type="GeneID" id="80898908"/>
<proteinExistence type="predicted"/>
<comment type="caution">
    <text evidence="1">The sequence shown here is derived from an EMBL/GenBank/DDBJ whole genome shotgun (WGS) entry which is preliminary data.</text>
</comment>
<protein>
    <submittedName>
        <fullName evidence="1">Uncharacterized protein</fullName>
    </submittedName>
</protein>
<dbReference type="Proteomes" id="UP001144673">
    <property type="component" value="Chromosome 4"/>
</dbReference>
<dbReference type="RefSeq" id="XP_056052743.1">
    <property type="nucleotide sequence ID" value="XM_056200943.1"/>
</dbReference>
<sequence length="70" mass="7884">MLSLPGLELFSSSLFSKITFHGCFKNTFRIAERPLLGPRSMSQKLPMWTVVTASSRRAACYIDDFEPSIV</sequence>
<name>A0A9W8QAJ9_AKAMU</name>
<gene>
    <name evidence="1" type="ORF">LMH87_011749</name>
</gene>
<organism evidence="1 2">
    <name type="scientific">Akanthomyces muscarius</name>
    <name type="common">Entomopathogenic fungus</name>
    <name type="synonym">Lecanicillium muscarium</name>
    <dbReference type="NCBI Taxonomy" id="2231603"/>
    <lineage>
        <taxon>Eukaryota</taxon>
        <taxon>Fungi</taxon>
        <taxon>Dikarya</taxon>
        <taxon>Ascomycota</taxon>
        <taxon>Pezizomycotina</taxon>
        <taxon>Sordariomycetes</taxon>
        <taxon>Hypocreomycetidae</taxon>
        <taxon>Hypocreales</taxon>
        <taxon>Cordycipitaceae</taxon>
        <taxon>Akanthomyces</taxon>
    </lineage>
</organism>